<proteinExistence type="predicted"/>
<keyword evidence="2" id="KW-1185">Reference proteome</keyword>
<accession>A0ABR3MIQ2</accession>
<name>A0ABR3MIQ2_9TELE</name>
<protein>
    <submittedName>
        <fullName evidence="1">Uncharacterized protein</fullName>
    </submittedName>
</protein>
<reference evidence="1 2" key="1">
    <citation type="submission" date="2023-09" db="EMBL/GenBank/DDBJ databases">
        <authorList>
            <person name="Wang M."/>
        </authorList>
    </citation>
    <scope>NUCLEOTIDE SEQUENCE [LARGE SCALE GENOMIC DNA]</scope>
    <source>
        <strain evidence="1">GT-2023</strain>
        <tissue evidence="1">Liver</tissue>
    </source>
</reference>
<dbReference type="Proteomes" id="UP001558613">
    <property type="component" value="Unassembled WGS sequence"/>
</dbReference>
<evidence type="ECO:0000313" key="2">
    <source>
        <dbReference type="Proteomes" id="UP001558613"/>
    </source>
</evidence>
<dbReference type="EMBL" id="JAYMGO010000012">
    <property type="protein sequence ID" value="KAL1263844.1"/>
    <property type="molecule type" value="Genomic_DNA"/>
</dbReference>
<sequence>MNKQKDTTSKQMKTTLSSNAARWEAGVNVSRAERERIRIYFGLLRFLGFFRGKWVDSGLLSHCGLLPFQLLMTAPNGRPSGRNSRQRS</sequence>
<gene>
    <name evidence="1" type="ORF">QQF64_004199</name>
</gene>
<evidence type="ECO:0000313" key="1">
    <source>
        <dbReference type="EMBL" id="KAL1263844.1"/>
    </source>
</evidence>
<organism evidence="1 2">
    <name type="scientific">Cirrhinus molitorella</name>
    <name type="common">mud carp</name>
    <dbReference type="NCBI Taxonomy" id="172907"/>
    <lineage>
        <taxon>Eukaryota</taxon>
        <taxon>Metazoa</taxon>
        <taxon>Chordata</taxon>
        <taxon>Craniata</taxon>
        <taxon>Vertebrata</taxon>
        <taxon>Euteleostomi</taxon>
        <taxon>Actinopterygii</taxon>
        <taxon>Neopterygii</taxon>
        <taxon>Teleostei</taxon>
        <taxon>Ostariophysi</taxon>
        <taxon>Cypriniformes</taxon>
        <taxon>Cyprinidae</taxon>
        <taxon>Labeoninae</taxon>
        <taxon>Labeonini</taxon>
        <taxon>Cirrhinus</taxon>
    </lineage>
</organism>
<comment type="caution">
    <text evidence="1">The sequence shown here is derived from an EMBL/GenBank/DDBJ whole genome shotgun (WGS) entry which is preliminary data.</text>
</comment>